<keyword evidence="3" id="KW-1185">Reference proteome</keyword>
<evidence type="ECO:0000313" key="2">
    <source>
        <dbReference type="EMBL" id="MBC5687933.1"/>
    </source>
</evidence>
<accession>A0A923RPT2</accession>
<gene>
    <name evidence="2" type="ORF">H8S37_03155</name>
</gene>
<dbReference type="EMBL" id="JACOPF010000001">
    <property type="protein sequence ID" value="MBC5687933.1"/>
    <property type="molecule type" value="Genomic_DNA"/>
</dbReference>
<feature type="region of interest" description="Disordered" evidence="1">
    <location>
        <begin position="92"/>
        <end position="111"/>
    </location>
</feature>
<dbReference type="RefSeq" id="WP_186874585.1">
    <property type="nucleotide sequence ID" value="NZ_JACOPF010000001.1"/>
</dbReference>
<comment type="caution">
    <text evidence="2">The sequence shown here is derived from an EMBL/GenBank/DDBJ whole genome shotgun (WGS) entry which is preliminary data.</text>
</comment>
<dbReference type="AlphaFoldDB" id="A0A923RPT2"/>
<sequence>MKIIYSLKERKPFVQALEEITGTKSVYKKPPTFAYEVGSMTITRDGDLEFDDNVDADSMKNVLNELEKRGFAAKENPYLKTQEFFSEEKSFLEEEHLESDNQEDAPEKEDIGSTVSMPRKYFNDQALTRLENLISSKQTLIKKALEIEDLPIKVEDEKVSFPWFEIKPTDEDAVAAYSHLIYALCEMAKNQNRINAAEKEVENEKYTFRCFLLRLGFIGEQYKKERKILLQNLSGSAAFKNNKDKGGVHEVSEQIDSREN</sequence>
<organism evidence="2 3">
    <name type="scientific">Mediterraneibacter hominis</name>
    <dbReference type="NCBI Taxonomy" id="2763054"/>
    <lineage>
        <taxon>Bacteria</taxon>
        <taxon>Bacillati</taxon>
        <taxon>Bacillota</taxon>
        <taxon>Clostridia</taxon>
        <taxon>Lachnospirales</taxon>
        <taxon>Lachnospiraceae</taxon>
        <taxon>Mediterraneibacter</taxon>
    </lineage>
</organism>
<feature type="compositionally biased region" description="Acidic residues" evidence="1">
    <location>
        <begin position="95"/>
        <end position="107"/>
    </location>
</feature>
<evidence type="ECO:0000256" key="1">
    <source>
        <dbReference type="SAM" id="MobiDB-lite"/>
    </source>
</evidence>
<name>A0A923RPT2_9FIRM</name>
<proteinExistence type="predicted"/>
<dbReference type="Proteomes" id="UP000652477">
    <property type="component" value="Unassembled WGS sequence"/>
</dbReference>
<reference evidence="2" key="1">
    <citation type="submission" date="2020-08" db="EMBL/GenBank/DDBJ databases">
        <title>Genome public.</title>
        <authorList>
            <person name="Liu C."/>
            <person name="Sun Q."/>
        </authorList>
    </citation>
    <scope>NUCLEOTIDE SEQUENCE</scope>
    <source>
        <strain evidence="2">NSJ-55</strain>
    </source>
</reference>
<evidence type="ECO:0000313" key="3">
    <source>
        <dbReference type="Proteomes" id="UP000652477"/>
    </source>
</evidence>
<protein>
    <submittedName>
        <fullName evidence="2">Virulence protein</fullName>
    </submittedName>
</protein>